<accession>E3MSB7</accession>
<dbReference type="eggNOG" id="ENOG502TG5T">
    <property type="taxonomic scope" value="Eukaryota"/>
</dbReference>
<dbReference type="FunCoup" id="E3MSB7">
    <property type="interactions" value="1875"/>
</dbReference>
<evidence type="ECO:0000313" key="1">
    <source>
        <dbReference type="EMBL" id="EFP08281.1"/>
    </source>
</evidence>
<dbReference type="HOGENOM" id="CLU_676596_0_0_1"/>
<dbReference type="InParanoid" id="E3MSB7"/>
<protein>
    <submittedName>
        <fullName evidence="1">Uncharacterized protein</fullName>
    </submittedName>
</protein>
<dbReference type="Pfam" id="PF03312">
    <property type="entry name" value="DUF272"/>
    <property type="match status" value="1"/>
</dbReference>
<organism evidence="2">
    <name type="scientific">Caenorhabditis remanei</name>
    <name type="common">Caenorhabditis vulgaris</name>
    <dbReference type="NCBI Taxonomy" id="31234"/>
    <lineage>
        <taxon>Eukaryota</taxon>
        <taxon>Metazoa</taxon>
        <taxon>Ecdysozoa</taxon>
        <taxon>Nematoda</taxon>
        <taxon>Chromadorea</taxon>
        <taxon>Rhabditida</taxon>
        <taxon>Rhabditina</taxon>
        <taxon>Rhabditomorpha</taxon>
        <taxon>Rhabditoidea</taxon>
        <taxon>Rhabditidae</taxon>
        <taxon>Peloderinae</taxon>
        <taxon>Caenorhabditis</taxon>
    </lineage>
</organism>
<dbReference type="PANTHER" id="PTHR21516">
    <property type="entry name" value="AAA_LID_7 DOMAIN-CONTAINING PROTEIN-RELATED-RELATED"/>
    <property type="match status" value="1"/>
</dbReference>
<name>E3MSB7_CAERE</name>
<dbReference type="CTD" id="9798696"/>
<proteinExistence type="predicted"/>
<keyword evidence="2" id="KW-1185">Reference proteome</keyword>
<sequence>MKPMAADKKFFFLAARREITNNGTDLVLVDPWTGERYLRSENELRNNYRIELGDFVHACVDPQKILYNISKTKHTGNIWTKVDGNEAFVENVLSKLNNVQGRLVFQNKLFGDSLCSGELPLGEYKIKISLLPEPVKLLTGRLVHFQATDPVAKQTNPIVGAGFAVAPKKDDKIVGAGFQVAQKKDDAVKMRAVVLSSVEKPIGTHFYLWNLDSKTEGLFVSKNHSLAQGHHFEGIFKKNPDGRWTCQKYENPIEGLLTGGINPNNKIYFTVKIDKYQPAKGNTKYGHATAKYIGDVLEGDSENTKLSAECNGKIVNIQRRGIGDKDFVWMVTQIL</sequence>
<dbReference type="OrthoDB" id="5775579at2759"/>
<evidence type="ECO:0000313" key="2">
    <source>
        <dbReference type="Proteomes" id="UP000008281"/>
    </source>
</evidence>
<dbReference type="PANTHER" id="PTHR21516:SF8">
    <property type="entry name" value="FHA DOMAIN-CONTAINING PROTEIN-RELATED"/>
    <property type="match status" value="1"/>
</dbReference>
<dbReference type="InterPro" id="IPR004987">
    <property type="entry name" value="DUF272"/>
</dbReference>
<dbReference type="AlphaFoldDB" id="E3MSB7"/>
<dbReference type="GeneID" id="9798696"/>
<dbReference type="Proteomes" id="UP000008281">
    <property type="component" value="Unassembled WGS sequence"/>
</dbReference>
<reference evidence="1" key="1">
    <citation type="submission" date="2007-07" db="EMBL/GenBank/DDBJ databases">
        <title>PCAP assembly of the Caenorhabditis remanei genome.</title>
        <authorList>
            <consortium name="The Caenorhabditis remanei Sequencing Consortium"/>
            <person name="Wilson R.K."/>
        </authorList>
    </citation>
    <scope>NUCLEOTIDE SEQUENCE [LARGE SCALE GENOMIC DNA]</scope>
    <source>
        <strain evidence="1">PB4641</strain>
    </source>
</reference>
<gene>
    <name evidence="1" type="ORF">CRE_16908</name>
</gene>
<dbReference type="KEGG" id="crq:GCK72_013658"/>
<dbReference type="EMBL" id="DS268472">
    <property type="protein sequence ID" value="EFP08281.1"/>
    <property type="molecule type" value="Genomic_DNA"/>
</dbReference>
<dbReference type="RefSeq" id="XP_003100984.2">
    <property type="nucleotide sequence ID" value="XM_003100936.2"/>
</dbReference>
<dbReference type="OMA" id="PIGTHYY"/>